<feature type="transmembrane region" description="Helical" evidence="2">
    <location>
        <begin position="137"/>
        <end position="156"/>
    </location>
</feature>
<feature type="transmembrane region" description="Helical" evidence="2">
    <location>
        <begin position="61"/>
        <end position="84"/>
    </location>
</feature>
<dbReference type="Pfam" id="PF06197">
    <property type="entry name" value="DUF998"/>
    <property type="match status" value="1"/>
</dbReference>
<feature type="region of interest" description="Disordered" evidence="1">
    <location>
        <begin position="24"/>
        <end position="53"/>
    </location>
</feature>
<gene>
    <name evidence="3" type="ORF">D9V30_06890</name>
</gene>
<keyword evidence="2" id="KW-0472">Membrane</keyword>
<sequence length="289" mass="29264">MVPTAHSLYTFEYFIATVPPTLASSTRRGPLDHRRNSPTQKRTSDGGPVSTAPRRRSGLRVLALTLGLVLVVGATGVIWTGRAITGRSVYVSELGAAEAATATAFNAALLALGAGVIAVAAASRHQTGATARRTRRWTVRLLLLGTGAAFAVASRVPCSAGCPVPGSTAFTATDAVHLSAAVAGFALAGLAMIVTAATPGRRLLRLSSLVAVALMALAAAAGGLLSLQGSFLALGATLEFVAMTVAVAWFVPYVSAQLRPLPSAEEGTTAGVSPRAAVAAQDGSIPPSR</sequence>
<dbReference type="EMBL" id="RCUW01000004">
    <property type="protein sequence ID" value="RLP69724.1"/>
    <property type="molecule type" value="Genomic_DNA"/>
</dbReference>
<feature type="transmembrane region" description="Helical" evidence="2">
    <location>
        <begin position="231"/>
        <end position="251"/>
    </location>
</feature>
<organism evidence="3 4">
    <name type="scientific">Mycetocola reblochoni</name>
    <dbReference type="NCBI Taxonomy" id="331618"/>
    <lineage>
        <taxon>Bacteria</taxon>
        <taxon>Bacillati</taxon>
        <taxon>Actinomycetota</taxon>
        <taxon>Actinomycetes</taxon>
        <taxon>Micrococcales</taxon>
        <taxon>Microbacteriaceae</taxon>
        <taxon>Mycetocola</taxon>
    </lineage>
</organism>
<dbReference type="AlphaFoldDB" id="A0A3L6ZP52"/>
<accession>A0A3L6ZP52</accession>
<evidence type="ECO:0000256" key="1">
    <source>
        <dbReference type="SAM" id="MobiDB-lite"/>
    </source>
</evidence>
<name>A0A3L6ZP52_9MICO</name>
<evidence type="ECO:0000313" key="3">
    <source>
        <dbReference type="EMBL" id="RLP69724.1"/>
    </source>
</evidence>
<proteinExistence type="predicted"/>
<keyword evidence="2" id="KW-1133">Transmembrane helix</keyword>
<dbReference type="Proteomes" id="UP000275395">
    <property type="component" value="Unassembled WGS sequence"/>
</dbReference>
<evidence type="ECO:0000256" key="2">
    <source>
        <dbReference type="SAM" id="Phobius"/>
    </source>
</evidence>
<comment type="caution">
    <text evidence="3">The sequence shown here is derived from an EMBL/GenBank/DDBJ whole genome shotgun (WGS) entry which is preliminary data.</text>
</comment>
<dbReference type="InterPro" id="IPR009339">
    <property type="entry name" value="DUF998"/>
</dbReference>
<feature type="region of interest" description="Disordered" evidence="1">
    <location>
        <begin position="265"/>
        <end position="289"/>
    </location>
</feature>
<evidence type="ECO:0000313" key="4">
    <source>
        <dbReference type="Proteomes" id="UP000275395"/>
    </source>
</evidence>
<protein>
    <submittedName>
        <fullName evidence="3">DUF998 domain-containing protein</fullName>
    </submittedName>
</protein>
<reference evidence="3 4" key="1">
    <citation type="submission" date="2018-10" db="EMBL/GenBank/DDBJ databases">
        <authorList>
            <person name="Li J."/>
        </authorList>
    </citation>
    <scope>NUCLEOTIDE SEQUENCE [LARGE SCALE GENOMIC DNA]</scope>
    <source>
        <strain evidence="3 4">JCM 30549</strain>
    </source>
</reference>
<feature type="transmembrane region" description="Helical" evidence="2">
    <location>
        <begin position="104"/>
        <end position="125"/>
    </location>
</feature>
<feature type="transmembrane region" description="Helical" evidence="2">
    <location>
        <begin position="176"/>
        <end position="196"/>
    </location>
</feature>
<keyword evidence="2" id="KW-0812">Transmembrane</keyword>
<feature type="transmembrane region" description="Helical" evidence="2">
    <location>
        <begin position="203"/>
        <end position="225"/>
    </location>
</feature>